<keyword evidence="2" id="KW-1133">Transmembrane helix</keyword>
<dbReference type="Proteomes" id="UP001596380">
    <property type="component" value="Unassembled WGS sequence"/>
</dbReference>
<feature type="transmembrane region" description="Helical" evidence="2">
    <location>
        <begin position="43"/>
        <end position="65"/>
    </location>
</feature>
<feature type="region of interest" description="Disordered" evidence="1">
    <location>
        <begin position="68"/>
        <end position="151"/>
    </location>
</feature>
<name>A0ABW2CY78_9ACTN</name>
<organism evidence="3 4">
    <name type="scientific">Actinomadura yumaensis</name>
    <dbReference type="NCBI Taxonomy" id="111807"/>
    <lineage>
        <taxon>Bacteria</taxon>
        <taxon>Bacillati</taxon>
        <taxon>Actinomycetota</taxon>
        <taxon>Actinomycetes</taxon>
        <taxon>Streptosporangiales</taxon>
        <taxon>Thermomonosporaceae</taxon>
        <taxon>Actinomadura</taxon>
    </lineage>
</organism>
<keyword evidence="2" id="KW-0812">Transmembrane</keyword>
<evidence type="ECO:0000313" key="4">
    <source>
        <dbReference type="Proteomes" id="UP001596380"/>
    </source>
</evidence>
<gene>
    <name evidence="3" type="ORF">ACFQKB_37800</name>
</gene>
<keyword evidence="4" id="KW-1185">Reference proteome</keyword>
<protein>
    <recommendedName>
        <fullName evidence="5">Cellulase</fullName>
    </recommendedName>
</protein>
<dbReference type="EMBL" id="JBHSXS010000039">
    <property type="protein sequence ID" value="MFC6885564.1"/>
    <property type="molecule type" value="Genomic_DNA"/>
</dbReference>
<evidence type="ECO:0000313" key="3">
    <source>
        <dbReference type="EMBL" id="MFC6885564.1"/>
    </source>
</evidence>
<sequence>MPDSHDPLRSLFQRAADAGKARAVVAPVERITERGRRARRRRVAGLAVGACLVLGGGGASVAALLPDGRTPVVPATNPSPQEQPPPSPRLSPTFPPSPHSTDAHPSGSAPPSRGRAGHNPTPTDTETRPPATSARSSSSPPPSHGAGTTMP</sequence>
<keyword evidence="2" id="KW-0472">Membrane</keyword>
<accession>A0ABW2CY78</accession>
<evidence type="ECO:0000256" key="2">
    <source>
        <dbReference type="SAM" id="Phobius"/>
    </source>
</evidence>
<proteinExistence type="predicted"/>
<comment type="caution">
    <text evidence="3">The sequence shown here is derived from an EMBL/GenBank/DDBJ whole genome shotgun (WGS) entry which is preliminary data.</text>
</comment>
<dbReference type="RefSeq" id="WP_378063965.1">
    <property type="nucleotide sequence ID" value="NZ_JBHSXS010000039.1"/>
</dbReference>
<evidence type="ECO:0000256" key="1">
    <source>
        <dbReference type="SAM" id="MobiDB-lite"/>
    </source>
</evidence>
<feature type="compositionally biased region" description="Pro residues" evidence="1">
    <location>
        <begin position="81"/>
        <end position="98"/>
    </location>
</feature>
<reference evidence="4" key="1">
    <citation type="journal article" date="2019" name="Int. J. Syst. Evol. Microbiol.">
        <title>The Global Catalogue of Microorganisms (GCM) 10K type strain sequencing project: providing services to taxonomists for standard genome sequencing and annotation.</title>
        <authorList>
            <consortium name="The Broad Institute Genomics Platform"/>
            <consortium name="The Broad Institute Genome Sequencing Center for Infectious Disease"/>
            <person name="Wu L."/>
            <person name="Ma J."/>
        </authorList>
    </citation>
    <scope>NUCLEOTIDE SEQUENCE [LARGE SCALE GENOMIC DNA]</scope>
    <source>
        <strain evidence="4">JCM 3369</strain>
    </source>
</reference>
<evidence type="ECO:0008006" key="5">
    <source>
        <dbReference type="Google" id="ProtNLM"/>
    </source>
</evidence>
<feature type="compositionally biased region" description="Low complexity" evidence="1">
    <location>
        <begin position="128"/>
        <end position="138"/>
    </location>
</feature>